<proteinExistence type="predicted"/>
<reference evidence="1 2" key="1">
    <citation type="journal article" date="2019" name="Sci. Rep.">
        <title>Orb-weaving spider Araneus ventricosus genome elucidates the spidroin gene catalogue.</title>
        <authorList>
            <person name="Kono N."/>
            <person name="Nakamura H."/>
            <person name="Ohtoshi R."/>
            <person name="Moran D.A.P."/>
            <person name="Shinohara A."/>
            <person name="Yoshida Y."/>
            <person name="Fujiwara M."/>
            <person name="Mori M."/>
            <person name="Tomita M."/>
            <person name="Arakawa K."/>
        </authorList>
    </citation>
    <scope>NUCLEOTIDE SEQUENCE [LARGE SCALE GENOMIC DNA]</scope>
</reference>
<dbReference type="AlphaFoldDB" id="A0A4Y2T701"/>
<dbReference type="EMBL" id="BGPR01026567">
    <property type="protein sequence ID" value="GBN96398.1"/>
    <property type="molecule type" value="Genomic_DNA"/>
</dbReference>
<evidence type="ECO:0000313" key="2">
    <source>
        <dbReference type="Proteomes" id="UP000499080"/>
    </source>
</evidence>
<comment type="caution">
    <text evidence="1">The sequence shown here is derived from an EMBL/GenBank/DDBJ whole genome shotgun (WGS) entry which is preliminary data.</text>
</comment>
<accession>A0A4Y2T701</accession>
<organism evidence="1 2">
    <name type="scientific">Araneus ventricosus</name>
    <name type="common">Orbweaver spider</name>
    <name type="synonym">Epeira ventricosa</name>
    <dbReference type="NCBI Taxonomy" id="182803"/>
    <lineage>
        <taxon>Eukaryota</taxon>
        <taxon>Metazoa</taxon>
        <taxon>Ecdysozoa</taxon>
        <taxon>Arthropoda</taxon>
        <taxon>Chelicerata</taxon>
        <taxon>Arachnida</taxon>
        <taxon>Araneae</taxon>
        <taxon>Araneomorphae</taxon>
        <taxon>Entelegynae</taxon>
        <taxon>Araneoidea</taxon>
        <taxon>Araneidae</taxon>
        <taxon>Araneus</taxon>
    </lineage>
</organism>
<name>A0A4Y2T701_ARAVE</name>
<sequence>MTWVGSQVCRLKPNGLRLILSQRSKESQKGIKSLYWINELGRRRVLLFWWIQVPLDIESKLCTFNTSYDSIVVLSIWNYSSRFHLIINETKRTSEVYICVLSNQSLSKHLLRNPRS</sequence>
<keyword evidence="2" id="KW-1185">Reference proteome</keyword>
<gene>
    <name evidence="1" type="ORF">AVEN_67922_1</name>
</gene>
<dbReference type="Proteomes" id="UP000499080">
    <property type="component" value="Unassembled WGS sequence"/>
</dbReference>
<protein>
    <submittedName>
        <fullName evidence="1">Uncharacterized protein</fullName>
    </submittedName>
</protein>
<evidence type="ECO:0000313" key="1">
    <source>
        <dbReference type="EMBL" id="GBN96398.1"/>
    </source>
</evidence>